<dbReference type="CDD" id="cd14973">
    <property type="entry name" value="7tmA_Mrgpr"/>
    <property type="match status" value="1"/>
</dbReference>
<dbReference type="PANTHER" id="PTHR11334:SF29">
    <property type="entry name" value="MAS-RELATED G-PROTEIN COUPLED RECEPTOR MEMBER X2"/>
    <property type="match status" value="1"/>
</dbReference>
<reference evidence="13" key="1">
    <citation type="submission" date="2025-08" db="UniProtKB">
        <authorList>
            <consortium name="RefSeq"/>
        </authorList>
    </citation>
    <scope>IDENTIFICATION</scope>
</reference>
<dbReference type="PROSITE" id="PS50262">
    <property type="entry name" value="G_PROTEIN_RECEP_F1_2"/>
    <property type="match status" value="1"/>
</dbReference>
<dbReference type="PANTHER" id="PTHR11334">
    <property type="entry name" value="MAS-RELATED G-PROTEIN COUPLED RECEPTOR"/>
    <property type="match status" value="1"/>
</dbReference>
<evidence type="ECO:0000256" key="7">
    <source>
        <dbReference type="ARBA" id="ARBA00023170"/>
    </source>
</evidence>
<dbReference type="OrthoDB" id="9631784at2759"/>
<feature type="transmembrane region" description="Helical" evidence="10">
    <location>
        <begin position="70"/>
        <end position="96"/>
    </location>
</feature>
<keyword evidence="5" id="KW-0297">G-protein coupled receptor</keyword>
<dbReference type="InterPro" id="IPR026234">
    <property type="entry name" value="MRGPCRFAMILY"/>
</dbReference>
<proteinExistence type="inferred from homology"/>
<keyword evidence="4 10" id="KW-1133">Transmembrane helix</keyword>
<dbReference type="RefSeq" id="XP_030046182.1">
    <property type="nucleotide sequence ID" value="XM_030190322.1"/>
</dbReference>
<keyword evidence="7" id="KW-0675">Receptor</keyword>
<keyword evidence="12" id="KW-1185">Reference proteome</keyword>
<feature type="transmembrane region" description="Helical" evidence="10">
    <location>
        <begin position="34"/>
        <end position="58"/>
    </location>
</feature>
<feature type="transmembrane region" description="Helical" evidence="10">
    <location>
        <begin position="254"/>
        <end position="281"/>
    </location>
</feature>
<dbReference type="Proteomes" id="UP000515156">
    <property type="component" value="Chromosome 1"/>
</dbReference>
<dbReference type="GO" id="GO:0004930">
    <property type="term" value="F:G protein-coupled receptor activity"/>
    <property type="evidence" value="ECO:0007669"/>
    <property type="project" value="UniProtKB-KW"/>
</dbReference>
<comment type="similarity">
    <text evidence="9">Belongs to the G-protein coupled receptor 1 family. Mas subfamily.</text>
</comment>
<dbReference type="GeneID" id="115460556"/>
<dbReference type="KEGG" id="muo:115460556"/>
<feature type="transmembrane region" description="Helical" evidence="10">
    <location>
        <begin position="149"/>
        <end position="168"/>
    </location>
</feature>
<dbReference type="Gene3D" id="1.20.1070.10">
    <property type="entry name" value="Rhodopsin 7-helix transmembrane proteins"/>
    <property type="match status" value="1"/>
</dbReference>
<feature type="transmembrane region" description="Helical" evidence="10">
    <location>
        <begin position="221"/>
        <end position="248"/>
    </location>
</feature>
<gene>
    <name evidence="13" type="primary">LOC115460556</name>
</gene>
<name>A0A6P7WSL8_9AMPH</name>
<dbReference type="SUPFAM" id="SSF81321">
    <property type="entry name" value="Family A G protein-coupled receptor-like"/>
    <property type="match status" value="1"/>
</dbReference>
<organism evidence="12 13">
    <name type="scientific">Microcaecilia unicolor</name>
    <dbReference type="NCBI Taxonomy" id="1415580"/>
    <lineage>
        <taxon>Eukaryota</taxon>
        <taxon>Metazoa</taxon>
        <taxon>Chordata</taxon>
        <taxon>Craniata</taxon>
        <taxon>Vertebrata</taxon>
        <taxon>Euteleostomi</taxon>
        <taxon>Amphibia</taxon>
        <taxon>Gymnophiona</taxon>
        <taxon>Siphonopidae</taxon>
        <taxon>Microcaecilia</taxon>
    </lineage>
</organism>
<dbReference type="GO" id="GO:0005886">
    <property type="term" value="C:plasma membrane"/>
    <property type="evidence" value="ECO:0007669"/>
    <property type="project" value="UniProtKB-SubCell"/>
</dbReference>
<feature type="domain" description="G-protein coupled receptors family 1 profile" evidence="11">
    <location>
        <begin position="50"/>
        <end position="278"/>
    </location>
</feature>
<evidence type="ECO:0000256" key="3">
    <source>
        <dbReference type="ARBA" id="ARBA00022692"/>
    </source>
</evidence>
<evidence type="ECO:0000256" key="4">
    <source>
        <dbReference type="ARBA" id="ARBA00022989"/>
    </source>
</evidence>
<keyword evidence="2" id="KW-1003">Cell membrane</keyword>
<keyword evidence="8" id="KW-0807">Transducer</keyword>
<dbReference type="InterPro" id="IPR000276">
    <property type="entry name" value="GPCR_Rhodpsn"/>
</dbReference>
<evidence type="ECO:0000256" key="5">
    <source>
        <dbReference type="ARBA" id="ARBA00023040"/>
    </source>
</evidence>
<dbReference type="FunFam" id="1.20.1070.10:FF:000193">
    <property type="entry name" value="Mas-related G-protein coupled receptor member E"/>
    <property type="match status" value="1"/>
</dbReference>
<evidence type="ECO:0000256" key="8">
    <source>
        <dbReference type="ARBA" id="ARBA00023224"/>
    </source>
</evidence>
<dbReference type="AlphaFoldDB" id="A0A6P7WSL8"/>
<feature type="transmembrane region" description="Helical" evidence="10">
    <location>
        <begin position="116"/>
        <end position="137"/>
    </location>
</feature>
<feature type="transmembrane region" description="Helical" evidence="10">
    <location>
        <begin position="188"/>
        <end position="209"/>
    </location>
</feature>
<evidence type="ECO:0000259" key="11">
    <source>
        <dbReference type="PROSITE" id="PS50262"/>
    </source>
</evidence>
<dbReference type="PRINTS" id="PR02108">
    <property type="entry name" value="MRGPCRFAMILY"/>
</dbReference>
<dbReference type="InterPro" id="IPR017452">
    <property type="entry name" value="GPCR_Rhodpsn_7TM"/>
</dbReference>
<evidence type="ECO:0000256" key="1">
    <source>
        <dbReference type="ARBA" id="ARBA00004651"/>
    </source>
</evidence>
<evidence type="ECO:0000313" key="13">
    <source>
        <dbReference type="RefSeq" id="XP_030046182.1"/>
    </source>
</evidence>
<dbReference type="InParanoid" id="A0A6P7WSL8"/>
<evidence type="ECO:0000313" key="12">
    <source>
        <dbReference type="Proteomes" id="UP000515156"/>
    </source>
</evidence>
<protein>
    <submittedName>
        <fullName evidence="13">Mas-related G-protein coupled receptor member H-like</fullName>
    </submittedName>
</protein>
<keyword evidence="3 10" id="KW-0812">Transmembrane</keyword>
<accession>A0A6P7WSL8</accession>
<evidence type="ECO:0000256" key="9">
    <source>
        <dbReference type="ARBA" id="ARBA00061394"/>
    </source>
</evidence>
<dbReference type="Pfam" id="PF00001">
    <property type="entry name" value="7tm_1"/>
    <property type="match status" value="1"/>
</dbReference>
<comment type="subcellular location">
    <subcellularLocation>
        <location evidence="1">Cell membrane</location>
        <topology evidence="1">Multi-pass membrane protein</topology>
    </subcellularLocation>
</comment>
<evidence type="ECO:0000256" key="10">
    <source>
        <dbReference type="SAM" id="Phobius"/>
    </source>
</evidence>
<sequence>MAELSTISLSTTVTLESNGTGNYSSTEYLLTLDISLLSLTLVFSVLGLVGNGIVLWFLGFRIKRNNFTIYILNLALADFLSLLCSCVIVLFMLLMTTPAHFHQISLIVSKDLAYTTGLYLLTAISLERCLCTLYPFWYHSQRSKHQSTVVCILLWVLSCSVTGIEHFFCKPLSWNQYLNCEKSVFLSTGVLNFLFFTPVMVFSSLTLFIKIQRSSQHQYPLKLYVVIVISVLIFLIFALPFKVVMLILKTSSSYISFTFILSAIVFSVINSTANPFVYFMVGSQSKQRGQGSIKVALQRVFKQEVEEKKTTDSNGTETEV</sequence>
<dbReference type="PRINTS" id="PR00237">
    <property type="entry name" value="GPCRRHODOPSN"/>
</dbReference>
<evidence type="ECO:0000256" key="6">
    <source>
        <dbReference type="ARBA" id="ARBA00023136"/>
    </source>
</evidence>
<keyword evidence="6 10" id="KW-0472">Membrane</keyword>
<evidence type="ECO:0000256" key="2">
    <source>
        <dbReference type="ARBA" id="ARBA00022475"/>
    </source>
</evidence>